<protein>
    <submittedName>
        <fullName evidence="10">Acetylcholine receptor subunit beta-like</fullName>
    </submittedName>
</protein>
<dbReference type="InterPro" id="IPR036734">
    <property type="entry name" value="Neur_chan_lig-bd_sf"/>
</dbReference>
<feature type="transmembrane region" description="Helical" evidence="5">
    <location>
        <begin position="409"/>
        <end position="434"/>
    </location>
</feature>
<dbReference type="SUPFAM" id="SSF63712">
    <property type="entry name" value="Nicotinic receptor ligand binding domain-like"/>
    <property type="match status" value="1"/>
</dbReference>
<keyword evidence="6" id="KW-0732">Signal</keyword>
<feature type="transmembrane region" description="Helical" evidence="5">
    <location>
        <begin position="242"/>
        <end position="261"/>
    </location>
</feature>
<dbReference type="CDD" id="cd18989">
    <property type="entry name" value="LGIC_ECD_cation"/>
    <property type="match status" value="1"/>
</dbReference>
<evidence type="ECO:0000259" key="8">
    <source>
        <dbReference type="Pfam" id="PF02932"/>
    </source>
</evidence>
<keyword evidence="9" id="KW-1185">Reference proteome</keyword>
<feature type="domain" description="Neurotransmitter-gated ion-channel ligand-binding" evidence="7">
    <location>
        <begin position="35"/>
        <end position="241"/>
    </location>
</feature>
<evidence type="ECO:0000256" key="5">
    <source>
        <dbReference type="SAM" id="Phobius"/>
    </source>
</evidence>
<dbReference type="OrthoDB" id="6135924at2759"/>
<evidence type="ECO:0000259" key="7">
    <source>
        <dbReference type="Pfam" id="PF02931"/>
    </source>
</evidence>
<organism evidence="9 10">
    <name type="scientific">Crassostrea virginica</name>
    <name type="common">Eastern oyster</name>
    <dbReference type="NCBI Taxonomy" id="6565"/>
    <lineage>
        <taxon>Eukaryota</taxon>
        <taxon>Metazoa</taxon>
        <taxon>Spiralia</taxon>
        <taxon>Lophotrochozoa</taxon>
        <taxon>Mollusca</taxon>
        <taxon>Bivalvia</taxon>
        <taxon>Autobranchia</taxon>
        <taxon>Pteriomorphia</taxon>
        <taxon>Ostreida</taxon>
        <taxon>Ostreoidea</taxon>
        <taxon>Ostreidae</taxon>
        <taxon>Crassostrea</taxon>
    </lineage>
</organism>
<dbReference type="CDD" id="cd19051">
    <property type="entry name" value="LGIC_TM_cation"/>
    <property type="match status" value="1"/>
</dbReference>
<name>A0A8B8E255_CRAVI</name>
<dbReference type="Pfam" id="PF02932">
    <property type="entry name" value="Neur_chan_memb"/>
    <property type="match status" value="1"/>
</dbReference>
<dbReference type="AlphaFoldDB" id="A0A8B8E255"/>
<feature type="transmembrane region" description="Helical" evidence="5">
    <location>
        <begin position="303"/>
        <end position="329"/>
    </location>
</feature>
<dbReference type="InterPro" id="IPR006202">
    <property type="entry name" value="Neur_chan_lig-bd"/>
</dbReference>
<dbReference type="RefSeq" id="XP_022333878.1">
    <property type="nucleotide sequence ID" value="XM_022478170.1"/>
</dbReference>
<dbReference type="InterPro" id="IPR006201">
    <property type="entry name" value="Neur_channel"/>
</dbReference>
<sequence length="436" mass="48723">MKPILQAYIGFCLLSAVLCQIGGGSPPTYSRSLETALRTELFTGYSVLQRPEDRMRVKVSLTLLTVNDMDIKNQLMSVSGYLSVSWSDDRLSWSNTSSTSQDYSNVRFLFSNEVYVWSPALIIENSVDSLTVISDKNIPMRINNQGLINWNPAGIYLVSCSSDITYYPLDQQVCTVKVSTWGYTTNEIFLVYDTQPVELGFYSENGEWELVGAVGEPTQDRARGGQSFSSLSFSITLRRRPLFHALNTILPVVLMAFLIPMVYRLPVDSGEKIGYSLTVLLAYAVYLTLISDNIPSTSVSVCYLTVFLVIVLALGVLSVLFVIMVIAAYHKGDKPVTSCMARVGHLMARATCADHGVCCRKKQNQDVVTPIAPESNKLSAELDKKQYLEGESPEAQMTYQEYAIILDHFLFYAYFMTVTLTTFLFTLLGIVHFYTL</sequence>
<dbReference type="InterPro" id="IPR038050">
    <property type="entry name" value="Neuro_actylchol_rec"/>
</dbReference>
<dbReference type="Gene3D" id="2.70.170.10">
    <property type="entry name" value="Neurotransmitter-gated ion-channel ligand-binding domain"/>
    <property type="match status" value="1"/>
</dbReference>
<dbReference type="InterPro" id="IPR036719">
    <property type="entry name" value="Neuro-gated_channel_TM_sf"/>
</dbReference>
<feature type="transmembrane region" description="Helical" evidence="5">
    <location>
        <begin position="273"/>
        <end position="291"/>
    </location>
</feature>
<dbReference type="GO" id="GO:0005230">
    <property type="term" value="F:extracellular ligand-gated monoatomic ion channel activity"/>
    <property type="evidence" value="ECO:0007669"/>
    <property type="project" value="InterPro"/>
</dbReference>
<dbReference type="GO" id="GO:0004888">
    <property type="term" value="F:transmembrane signaling receptor activity"/>
    <property type="evidence" value="ECO:0007669"/>
    <property type="project" value="InterPro"/>
</dbReference>
<evidence type="ECO:0000256" key="3">
    <source>
        <dbReference type="ARBA" id="ARBA00022989"/>
    </source>
</evidence>
<evidence type="ECO:0000256" key="4">
    <source>
        <dbReference type="ARBA" id="ARBA00023136"/>
    </source>
</evidence>
<dbReference type="Proteomes" id="UP000694844">
    <property type="component" value="Chromosome 4"/>
</dbReference>
<accession>A0A8B8E255</accession>
<reference evidence="10" key="1">
    <citation type="submission" date="2025-08" db="UniProtKB">
        <authorList>
            <consortium name="RefSeq"/>
        </authorList>
    </citation>
    <scope>IDENTIFICATION</scope>
    <source>
        <tissue evidence="10">Whole sample</tissue>
    </source>
</reference>
<dbReference type="PANTHER" id="PTHR18945">
    <property type="entry name" value="NEUROTRANSMITTER GATED ION CHANNEL"/>
    <property type="match status" value="1"/>
</dbReference>
<keyword evidence="4 5" id="KW-0472">Membrane</keyword>
<feature type="chain" id="PRO_5034465494" evidence="6">
    <location>
        <begin position="20"/>
        <end position="436"/>
    </location>
</feature>
<dbReference type="Pfam" id="PF02931">
    <property type="entry name" value="Neur_chan_LBD"/>
    <property type="match status" value="1"/>
</dbReference>
<evidence type="ECO:0000256" key="6">
    <source>
        <dbReference type="SAM" id="SignalP"/>
    </source>
</evidence>
<keyword evidence="2 5" id="KW-0812">Transmembrane</keyword>
<keyword evidence="3 5" id="KW-1133">Transmembrane helix</keyword>
<dbReference type="InterPro" id="IPR006029">
    <property type="entry name" value="Neurotrans-gated_channel_TM"/>
</dbReference>
<dbReference type="SUPFAM" id="SSF90112">
    <property type="entry name" value="Neurotransmitter-gated ion-channel transmembrane pore"/>
    <property type="match status" value="1"/>
</dbReference>
<dbReference type="GeneID" id="111130897"/>
<dbReference type="KEGG" id="cvn:111130897"/>
<evidence type="ECO:0000313" key="9">
    <source>
        <dbReference type="Proteomes" id="UP000694844"/>
    </source>
</evidence>
<feature type="signal peptide" evidence="6">
    <location>
        <begin position="1"/>
        <end position="19"/>
    </location>
</feature>
<evidence type="ECO:0000256" key="2">
    <source>
        <dbReference type="ARBA" id="ARBA00022692"/>
    </source>
</evidence>
<feature type="domain" description="Neurotransmitter-gated ion-channel transmembrane" evidence="8">
    <location>
        <begin position="248"/>
        <end position="345"/>
    </location>
</feature>
<evidence type="ECO:0000313" key="10">
    <source>
        <dbReference type="RefSeq" id="XP_022333878.1"/>
    </source>
</evidence>
<comment type="subcellular location">
    <subcellularLocation>
        <location evidence="1">Membrane</location>
        <topology evidence="1">Multi-pass membrane protein</topology>
    </subcellularLocation>
</comment>
<proteinExistence type="predicted"/>
<dbReference type="GO" id="GO:0016020">
    <property type="term" value="C:membrane"/>
    <property type="evidence" value="ECO:0007669"/>
    <property type="project" value="UniProtKB-SubCell"/>
</dbReference>
<gene>
    <name evidence="10" type="primary">LOC111130897</name>
</gene>
<evidence type="ECO:0000256" key="1">
    <source>
        <dbReference type="ARBA" id="ARBA00004141"/>
    </source>
</evidence>
<dbReference type="PRINTS" id="PR00252">
    <property type="entry name" value="NRIONCHANNEL"/>
</dbReference>
<dbReference type="Gene3D" id="1.20.58.390">
    <property type="entry name" value="Neurotransmitter-gated ion-channel transmembrane domain"/>
    <property type="match status" value="1"/>
</dbReference>